<evidence type="ECO:0000313" key="5">
    <source>
        <dbReference type="RefSeq" id="XP_021825802.1"/>
    </source>
</evidence>
<dbReference type="InterPro" id="IPR036691">
    <property type="entry name" value="Endo/exonu/phosph_ase_sf"/>
</dbReference>
<protein>
    <submittedName>
        <fullName evidence="5">Type I inositol polyphosphate 5-phosphatase 10-like</fullName>
    </submittedName>
</protein>
<reference evidence="5" key="1">
    <citation type="submission" date="2025-08" db="UniProtKB">
        <authorList>
            <consortium name="RefSeq"/>
        </authorList>
    </citation>
    <scope>IDENTIFICATION</scope>
</reference>
<dbReference type="Pfam" id="PF22669">
    <property type="entry name" value="Exo_endo_phos2"/>
    <property type="match status" value="1"/>
</dbReference>
<dbReference type="GO" id="GO:0004439">
    <property type="term" value="F:phosphatidylinositol-4,5-bisphosphate 5-phosphatase activity"/>
    <property type="evidence" value="ECO:0007669"/>
    <property type="project" value="TreeGrafter"/>
</dbReference>
<dbReference type="PANTHER" id="PTHR45666">
    <property type="entry name" value="TYPE IV INOSITOL POLYPHOSPHATE 5-PHOSPHATASE 9"/>
    <property type="match status" value="1"/>
</dbReference>
<feature type="domain" description="Inositol polyphosphate-related phosphatase" evidence="3">
    <location>
        <begin position="23"/>
        <end position="402"/>
    </location>
</feature>
<proteinExistence type="inferred from homology"/>
<dbReference type="KEGG" id="pavi:110766744"/>
<dbReference type="GO" id="GO:0034485">
    <property type="term" value="F:phosphatidylinositol-3,4,5-trisphosphate 5-phosphatase activity"/>
    <property type="evidence" value="ECO:0007669"/>
    <property type="project" value="TreeGrafter"/>
</dbReference>
<dbReference type="PANTHER" id="PTHR45666:SF20">
    <property type="entry name" value="TYPE I INOSITOL POLYPHOSPHATE 5-PHOSPHATASE 10"/>
    <property type="match status" value="1"/>
</dbReference>
<dbReference type="GeneID" id="110766744"/>
<dbReference type="InterPro" id="IPR045849">
    <property type="entry name" value="IP5P_plant"/>
</dbReference>
<dbReference type="InterPro" id="IPR000300">
    <property type="entry name" value="IPPc"/>
</dbReference>
<dbReference type="SUPFAM" id="SSF56219">
    <property type="entry name" value="DNase I-like"/>
    <property type="match status" value="1"/>
</dbReference>
<dbReference type="RefSeq" id="XP_021825802.1">
    <property type="nucleotide sequence ID" value="XM_021970110.1"/>
</dbReference>
<evidence type="ECO:0000259" key="3">
    <source>
        <dbReference type="SMART" id="SM00128"/>
    </source>
</evidence>
<keyword evidence="4" id="KW-1185">Reference proteome</keyword>
<gene>
    <name evidence="5" type="primary">LOC110766744</name>
</gene>
<dbReference type="GO" id="GO:0046856">
    <property type="term" value="P:phosphatidylinositol dephosphorylation"/>
    <property type="evidence" value="ECO:0007669"/>
    <property type="project" value="InterPro"/>
</dbReference>
<sequence length="425" mass="47922">MAVQKPHSNPAVDAQLISGTKLQSLRVFAATWNVGGKSPDSLDNGLNLDDLLQVNNETNIYVLGFQETISLNTGNVLVLEDNKPATKWLSLINQSLNKSPDGSSKSKASGSLFSSKPSLKKFSKTLRTESKKRLKSCNCTPNEDDESNDFDISEMFMPSISDHLKYSLIASTQLVGIFITIWARKEHIPFVSHLKISRINRGIMGCLGNKGCISVRFLFHLTSFCFVCNHLASGEKEGDELKRNQDVLETIKNTQFPDICKTTHSRMPDNILGHDVVIWLADLNYRIALSYSKTRQLLNNNDLNALLDKDQLNIEKEAERVFKGWKEGKICFAPTYKYSYNSDAYLGETETSKKDRRTPAWCDRILWYGNGITQLSYIRGESQLSDHRPVCATFAVNVVVNENELKKGLPSSTTNTDFEEFLWHF</sequence>
<evidence type="ECO:0000256" key="1">
    <source>
        <dbReference type="ARBA" id="ARBA00010768"/>
    </source>
</evidence>
<evidence type="ECO:0000256" key="2">
    <source>
        <dbReference type="ARBA" id="ARBA00022801"/>
    </source>
</evidence>
<organism evidence="4 5">
    <name type="scientific">Prunus avium</name>
    <name type="common">Cherry</name>
    <name type="synonym">Cerasus avium</name>
    <dbReference type="NCBI Taxonomy" id="42229"/>
    <lineage>
        <taxon>Eukaryota</taxon>
        <taxon>Viridiplantae</taxon>
        <taxon>Streptophyta</taxon>
        <taxon>Embryophyta</taxon>
        <taxon>Tracheophyta</taxon>
        <taxon>Spermatophyta</taxon>
        <taxon>Magnoliopsida</taxon>
        <taxon>eudicotyledons</taxon>
        <taxon>Gunneridae</taxon>
        <taxon>Pentapetalae</taxon>
        <taxon>rosids</taxon>
        <taxon>fabids</taxon>
        <taxon>Rosales</taxon>
        <taxon>Rosaceae</taxon>
        <taxon>Amygdaloideae</taxon>
        <taxon>Amygdaleae</taxon>
        <taxon>Prunus</taxon>
    </lineage>
</organism>
<dbReference type="SMART" id="SM00128">
    <property type="entry name" value="IPPc"/>
    <property type="match status" value="1"/>
</dbReference>
<keyword evidence="2" id="KW-0378">Hydrolase</keyword>
<accession>A0A6P5TFB7</accession>
<dbReference type="AlphaFoldDB" id="A0A6P5TFB7"/>
<dbReference type="Proteomes" id="UP000515124">
    <property type="component" value="Unplaced"/>
</dbReference>
<dbReference type="GO" id="GO:0004445">
    <property type="term" value="F:inositol-polyphosphate 5-phosphatase activity"/>
    <property type="evidence" value="ECO:0007669"/>
    <property type="project" value="InterPro"/>
</dbReference>
<comment type="similarity">
    <text evidence="1">Belongs to the inositol polyphosphate 5-phosphatase family.</text>
</comment>
<name>A0A6P5TFB7_PRUAV</name>
<dbReference type="Gene3D" id="3.60.10.10">
    <property type="entry name" value="Endonuclease/exonuclease/phosphatase"/>
    <property type="match status" value="1"/>
</dbReference>
<evidence type="ECO:0000313" key="4">
    <source>
        <dbReference type="Proteomes" id="UP000515124"/>
    </source>
</evidence>